<feature type="transmembrane region" description="Helical" evidence="8">
    <location>
        <begin position="126"/>
        <end position="147"/>
    </location>
</feature>
<protein>
    <recommendedName>
        <fullName evidence="8">S-acyltransferase</fullName>
        <ecNumber evidence="8">2.3.1.225</ecNumber>
    </recommendedName>
    <alternativeName>
        <fullName evidence="8">Palmitoyltransferase</fullName>
    </alternativeName>
</protein>
<dbReference type="PROSITE" id="PS50216">
    <property type="entry name" value="DHHC"/>
    <property type="match status" value="1"/>
</dbReference>
<comment type="domain">
    <text evidence="8">The DHHC domain is required for palmitoyltransferase activity.</text>
</comment>
<reference evidence="11" key="1">
    <citation type="submission" date="2025-08" db="UniProtKB">
        <authorList>
            <consortium name="RefSeq"/>
        </authorList>
    </citation>
    <scope>IDENTIFICATION</scope>
    <source>
        <tissue evidence="11">Stem</tissue>
    </source>
</reference>
<dbReference type="PANTHER" id="PTHR12246">
    <property type="entry name" value="PALMITOYLTRANSFERASE ZDHHC16"/>
    <property type="match status" value="1"/>
</dbReference>
<evidence type="ECO:0000256" key="5">
    <source>
        <dbReference type="ARBA" id="ARBA00022989"/>
    </source>
</evidence>
<dbReference type="InterPro" id="IPR001594">
    <property type="entry name" value="Palmitoyltrfase_DHHC"/>
</dbReference>
<evidence type="ECO:0000256" key="8">
    <source>
        <dbReference type="RuleBase" id="RU079119"/>
    </source>
</evidence>
<keyword evidence="7 8" id="KW-0012">Acyltransferase</keyword>
<organism evidence="10 11">
    <name type="scientific">Cucumis melo</name>
    <name type="common">Muskmelon</name>
    <dbReference type="NCBI Taxonomy" id="3656"/>
    <lineage>
        <taxon>Eukaryota</taxon>
        <taxon>Viridiplantae</taxon>
        <taxon>Streptophyta</taxon>
        <taxon>Embryophyta</taxon>
        <taxon>Tracheophyta</taxon>
        <taxon>Spermatophyta</taxon>
        <taxon>Magnoliopsida</taxon>
        <taxon>eudicotyledons</taxon>
        <taxon>Gunneridae</taxon>
        <taxon>Pentapetalae</taxon>
        <taxon>rosids</taxon>
        <taxon>fabids</taxon>
        <taxon>Cucurbitales</taxon>
        <taxon>Cucurbitaceae</taxon>
        <taxon>Benincaseae</taxon>
        <taxon>Cucumis</taxon>
    </lineage>
</organism>
<name>A0ABM3KL34_CUCME</name>
<keyword evidence="10" id="KW-1185">Reference proteome</keyword>
<gene>
    <name evidence="11" type="primary">LOC103496441</name>
</gene>
<feature type="transmembrane region" description="Helical" evidence="8">
    <location>
        <begin position="153"/>
        <end position="176"/>
    </location>
</feature>
<feature type="domain" description="Palmitoyltransferase DHHC" evidence="9">
    <location>
        <begin position="95"/>
        <end position="166"/>
    </location>
</feature>
<feature type="transmembrane region" description="Helical" evidence="8">
    <location>
        <begin position="7"/>
        <end position="30"/>
    </location>
</feature>
<accession>A0ABM3KL34</accession>
<evidence type="ECO:0000313" key="10">
    <source>
        <dbReference type="Proteomes" id="UP001652600"/>
    </source>
</evidence>
<evidence type="ECO:0000256" key="7">
    <source>
        <dbReference type="ARBA" id="ARBA00023315"/>
    </source>
</evidence>
<evidence type="ECO:0000313" key="11">
    <source>
        <dbReference type="RefSeq" id="XP_050938515.1"/>
    </source>
</evidence>
<evidence type="ECO:0000256" key="4">
    <source>
        <dbReference type="ARBA" id="ARBA00022692"/>
    </source>
</evidence>
<dbReference type="RefSeq" id="XP_050938515.1">
    <property type="nucleotide sequence ID" value="XM_051082558.1"/>
</dbReference>
<keyword evidence="4 8" id="KW-0812">Transmembrane</keyword>
<comment type="catalytic activity">
    <reaction evidence="8">
        <text>L-cysteinyl-[protein] + hexadecanoyl-CoA = S-hexadecanoyl-L-cysteinyl-[protein] + CoA</text>
        <dbReference type="Rhea" id="RHEA:36683"/>
        <dbReference type="Rhea" id="RHEA-COMP:10131"/>
        <dbReference type="Rhea" id="RHEA-COMP:11032"/>
        <dbReference type="ChEBI" id="CHEBI:29950"/>
        <dbReference type="ChEBI" id="CHEBI:57287"/>
        <dbReference type="ChEBI" id="CHEBI:57379"/>
        <dbReference type="ChEBI" id="CHEBI:74151"/>
        <dbReference type="EC" id="2.3.1.225"/>
    </reaction>
</comment>
<comment type="subcellular location">
    <subcellularLocation>
        <location evidence="1">Endomembrane system</location>
        <topology evidence="1">Multi-pass membrane protein</topology>
    </subcellularLocation>
</comment>
<evidence type="ECO:0000256" key="2">
    <source>
        <dbReference type="ARBA" id="ARBA00008574"/>
    </source>
</evidence>
<keyword evidence="5 8" id="KW-1133">Transmembrane helix</keyword>
<keyword evidence="6 8" id="KW-0472">Membrane</keyword>
<feature type="transmembrane region" description="Helical" evidence="8">
    <location>
        <begin position="42"/>
        <end position="64"/>
    </location>
</feature>
<keyword evidence="3 8" id="KW-0808">Transferase</keyword>
<dbReference type="InterPro" id="IPR039859">
    <property type="entry name" value="PFA4/ZDH16/20/ERF2-like"/>
</dbReference>
<comment type="similarity">
    <text evidence="2 8">Belongs to the DHHC palmitoyltransferase family.</text>
</comment>
<evidence type="ECO:0000256" key="6">
    <source>
        <dbReference type="ARBA" id="ARBA00023136"/>
    </source>
</evidence>
<dbReference type="Pfam" id="PF01529">
    <property type="entry name" value="DHHC"/>
    <property type="match status" value="1"/>
</dbReference>
<dbReference type="Proteomes" id="UP001652600">
    <property type="component" value="Chromosome 3"/>
</dbReference>
<evidence type="ECO:0000259" key="9">
    <source>
        <dbReference type="Pfam" id="PF01529"/>
    </source>
</evidence>
<dbReference type="GeneID" id="103496441"/>
<evidence type="ECO:0000256" key="1">
    <source>
        <dbReference type="ARBA" id="ARBA00004127"/>
    </source>
</evidence>
<evidence type="ECO:0000256" key="3">
    <source>
        <dbReference type="ARBA" id="ARBA00022679"/>
    </source>
</evidence>
<proteinExistence type="inferred from homology"/>
<dbReference type="EC" id="2.3.1.225" evidence="8"/>
<sequence length="252" mass="28471">MNMKKFISIPIFSVLSLMGFVYYITVFIFIQDWTGLLTSPGLINSFIFTSLASLCLFSFAVCVLTDPGSVPSSYLPDFEESAGSGHDAKNSALQMKQCEKCNTYKPPRAHHCRVCRRCVLRMDHHCLWINNCVGYWNYKSFFVLVSYGTLASLYSTVICAVMMISLSSTLGTLLGWHVYLIIRNMTTIEYYEGIRAAWLARKSGQSYQHPFDISAYKNMTLVLGPNILKWAWPTSVGHLKDGLSFPTLRDTS</sequence>